<protein>
    <submittedName>
        <fullName evidence="1">Uncharacterized protein</fullName>
    </submittedName>
</protein>
<evidence type="ECO:0000313" key="1">
    <source>
        <dbReference type="EMBL" id="KAJ1134401.1"/>
    </source>
</evidence>
<sequence>MSGSEEGFIQVSVRKATFGDDEVRRSQSLTVCLSTEWVLRRMQLRWLFVVLAWCLVDWGQAKLQDRQEKGPWECFEMAWTQAVERPGLRALSTLAL</sequence>
<accession>A0AAV7Q1Z6</accession>
<dbReference type="Proteomes" id="UP001066276">
    <property type="component" value="Chromosome 6"/>
</dbReference>
<comment type="caution">
    <text evidence="1">The sequence shown here is derived from an EMBL/GenBank/DDBJ whole genome shotgun (WGS) entry which is preliminary data.</text>
</comment>
<dbReference type="EMBL" id="JANPWB010000010">
    <property type="protein sequence ID" value="KAJ1134401.1"/>
    <property type="molecule type" value="Genomic_DNA"/>
</dbReference>
<organism evidence="1 2">
    <name type="scientific">Pleurodeles waltl</name>
    <name type="common">Iberian ribbed newt</name>
    <dbReference type="NCBI Taxonomy" id="8319"/>
    <lineage>
        <taxon>Eukaryota</taxon>
        <taxon>Metazoa</taxon>
        <taxon>Chordata</taxon>
        <taxon>Craniata</taxon>
        <taxon>Vertebrata</taxon>
        <taxon>Euteleostomi</taxon>
        <taxon>Amphibia</taxon>
        <taxon>Batrachia</taxon>
        <taxon>Caudata</taxon>
        <taxon>Salamandroidea</taxon>
        <taxon>Salamandridae</taxon>
        <taxon>Pleurodelinae</taxon>
        <taxon>Pleurodeles</taxon>
    </lineage>
</organism>
<evidence type="ECO:0000313" key="2">
    <source>
        <dbReference type="Proteomes" id="UP001066276"/>
    </source>
</evidence>
<name>A0AAV7Q1Z6_PLEWA</name>
<keyword evidence="2" id="KW-1185">Reference proteome</keyword>
<proteinExistence type="predicted"/>
<reference evidence="1" key="1">
    <citation type="journal article" date="2022" name="bioRxiv">
        <title>Sequencing and chromosome-scale assembly of the giantPleurodeles waltlgenome.</title>
        <authorList>
            <person name="Brown T."/>
            <person name="Elewa A."/>
            <person name="Iarovenko S."/>
            <person name="Subramanian E."/>
            <person name="Araus A.J."/>
            <person name="Petzold A."/>
            <person name="Susuki M."/>
            <person name="Suzuki K.-i.T."/>
            <person name="Hayashi T."/>
            <person name="Toyoda A."/>
            <person name="Oliveira C."/>
            <person name="Osipova E."/>
            <person name="Leigh N.D."/>
            <person name="Simon A."/>
            <person name="Yun M.H."/>
        </authorList>
    </citation>
    <scope>NUCLEOTIDE SEQUENCE</scope>
    <source>
        <strain evidence="1">20211129_DDA</strain>
        <tissue evidence="1">Liver</tissue>
    </source>
</reference>
<dbReference type="AlphaFoldDB" id="A0AAV7Q1Z6"/>
<gene>
    <name evidence="1" type="ORF">NDU88_000853</name>
</gene>